<evidence type="ECO:0000256" key="2">
    <source>
        <dbReference type="SAM" id="SignalP"/>
    </source>
</evidence>
<evidence type="ECO:0000256" key="1">
    <source>
        <dbReference type="SAM" id="Coils"/>
    </source>
</evidence>
<evidence type="ECO:0000313" key="3">
    <source>
        <dbReference type="EMBL" id="AKC95031.1"/>
    </source>
</evidence>
<feature type="chain" id="PRO_5002416227" description="Autotransporter domain-containing protein" evidence="2">
    <location>
        <begin position="18"/>
        <end position="762"/>
    </location>
</feature>
<dbReference type="RefSeq" id="WP_046328137.1">
    <property type="nucleotide sequence ID" value="NZ_CP011280.1"/>
</dbReference>
<dbReference type="PATRIC" id="fig|1069640.6.peg.44"/>
<dbReference type="KEGG" id="sns:VC03_00265"/>
<evidence type="ECO:0000313" key="4">
    <source>
        <dbReference type="Proteomes" id="UP000033103"/>
    </source>
</evidence>
<keyword evidence="4" id="KW-1185">Reference proteome</keyword>
<dbReference type="AlphaFoldDB" id="A0A0E3ZAR5"/>
<dbReference type="HOGENOM" id="CLU_391758_0_0_0"/>
<dbReference type="EMBL" id="CP011280">
    <property type="protein sequence ID" value="AKC95031.1"/>
    <property type="molecule type" value="Genomic_DNA"/>
</dbReference>
<feature type="coiled-coil region" evidence="1">
    <location>
        <begin position="448"/>
        <end position="490"/>
    </location>
</feature>
<proteinExistence type="predicted"/>
<feature type="coiled-coil region" evidence="1">
    <location>
        <begin position="348"/>
        <end position="382"/>
    </location>
</feature>
<dbReference type="Proteomes" id="UP000033103">
    <property type="component" value="Chromosome"/>
</dbReference>
<keyword evidence="1" id="KW-0175">Coiled coil</keyword>
<protein>
    <recommendedName>
        <fullName evidence="5">Autotransporter domain-containing protein</fullName>
    </recommendedName>
</protein>
<sequence length="762" mass="85354">MKKTLLLASLIATVSMATTGFVESNFKGDLNFTKADDMTILTGNLDELSLKGEVKVNKLTLGAALKNKDIKEISKVNPLTAEMYTENLLDNSSVYAKYELPEFAGIKSYVKGTLNPKAKYEADGTLNFKKGNVELEGQLAHSFSNGAEVSLTSKTTFPFEKKDGEYGKAASSEHTLKLGAKKLNNFEDLEASLTIGHVYAKDGFRKAELNTKGTYVGLKDTKLNGEFNFIDEKEDDGKTDKNMAVSLKAGANYKGIKDLELDGKFNFKYQVKGTSKVKDIITDSDIVLNKDAYAHSYELDAKYTGVKDLELTAGAFVQHIHFDEGGIGNYVANPSEWLYAQSLVSNDKDFFAKHKEELEKAKKEYEKALETIKATKTEDKKKYNDNKEIYDKLIEAKKLQLDEEIKSAKAIYDSITDEKDKATAKKAYETQVKINNLEFKTGELSAKLSNIHFQLEKLQLEKKTEKEEEIDKLLEESKKQIQELKKDKEDKGAFVFFYSLAKAAAKSFVKDLIPSAIPDTPEEKGKKLAKAEYNKEVFLHEEKENKKIKNIIKDLVFKKEADGSYKIATSGDVKANDVYDITKSEYGKALATKESYENYSKNKYNEAINTLSEYKAKIDLVNFGFKLGTKYTGVKNLTLTADSVFAGRHHSGYDQLLKFKPYTTGYIKLHTGAKYDFKLLNDKLVVSPEANATTTFADIYAGTVNPSLVLAPKVSVEYNPIETLKVSGSVEVPVKFGLNQFEEFGYRSTSIKGALNMKYEWK</sequence>
<keyword evidence="2" id="KW-0732">Signal</keyword>
<organism evidence="3 4">
    <name type="scientific">Sneathia vaginalis</name>
    <dbReference type="NCBI Taxonomy" id="187101"/>
    <lineage>
        <taxon>Bacteria</taxon>
        <taxon>Fusobacteriati</taxon>
        <taxon>Fusobacteriota</taxon>
        <taxon>Fusobacteriia</taxon>
        <taxon>Fusobacteriales</taxon>
        <taxon>Leptotrichiaceae</taxon>
        <taxon>Sneathia</taxon>
    </lineage>
</organism>
<accession>A0A0E3ZAR5</accession>
<evidence type="ECO:0008006" key="5">
    <source>
        <dbReference type="Google" id="ProtNLM"/>
    </source>
</evidence>
<dbReference type="STRING" id="187101.VC03_00265"/>
<name>A0A0E3ZAR5_9FUSO</name>
<feature type="signal peptide" evidence="2">
    <location>
        <begin position="1"/>
        <end position="17"/>
    </location>
</feature>
<gene>
    <name evidence="3" type="ORF">VC03_00265</name>
</gene>
<reference evidence="3 4" key="1">
    <citation type="journal article" date="2012" name="BMC Genomics">
        <title>Genomic sequence analysis and characterization of Sneathia amnii sp. nov.</title>
        <authorList>
            <consortium name="Vaginal Microbiome Consortium (additional members)"/>
            <person name="Harwich M.D.Jr."/>
            <person name="Serrano M.G."/>
            <person name="Fettweis J.M."/>
            <person name="Alves J.M."/>
            <person name="Reimers M.A."/>
            <person name="Buck G.A."/>
            <person name="Jefferson K.K."/>
        </authorList>
    </citation>
    <scope>NUCLEOTIDE SEQUENCE [LARGE SCALE GENOMIC DNA]</scope>
    <source>
        <strain evidence="3 4">SN35</strain>
    </source>
</reference>
<dbReference type="OrthoDB" id="9764669at2"/>